<feature type="region of interest" description="Disordered" evidence="1">
    <location>
        <begin position="345"/>
        <end position="364"/>
    </location>
</feature>
<evidence type="ECO:0008006" key="3">
    <source>
        <dbReference type="Google" id="ProtNLM"/>
    </source>
</evidence>
<dbReference type="PANTHER" id="PTHR34560:SF1">
    <property type="entry name" value="START DOMAIN-CONTAINING PROTEIN"/>
    <property type="match status" value="1"/>
</dbReference>
<reference evidence="2" key="1">
    <citation type="journal article" date="2013" name="J. Plant Res.">
        <title>Effect of fungi and light on seed germination of three Opuntia species from semiarid lands of central Mexico.</title>
        <authorList>
            <person name="Delgado-Sanchez P."/>
            <person name="Jimenez-Bremont J.F."/>
            <person name="Guerrero-Gonzalez Mde L."/>
            <person name="Flores J."/>
        </authorList>
    </citation>
    <scope>NUCLEOTIDE SEQUENCE</scope>
    <source>
        <tissue evidence="2">Cladode</tissue>
    </source>
</reference>
<dbReference type="AlphaFoldDB" id="A0A7C9ECI4"/>
<dbReference type="Gene3D" id="3.30.530.20">
    <property type="match status" value="1"/>
</dbReference>
<name>A0A7C9ECI4_OPUST</name>
<protein>
    <recommendedName>
        <fullName evidence="3">START domain-containing protein</fullName>
    </recommendedName>
</protein>
<feature type="region of interest" description="Disordered" evidence="1">
    <location>
        <begin position="474"/>
        <end position="495"/>
    </location>
</feature>
<evidence type="ECO:0000256" key="1">
    <source>
        <dbReference type="SAM" id="MobiDB-lite"/>
    </source>
</evidence>
<proteinExistence type="predicted"/>
<evidence type="ECO:0000313" key="2">
    <source>
        <dbReference type="EMBL" id="MBA4664822.1"/>
    </source>
</evidence>
<organism evidence="2">
    <name type="scientific">Opuntia streptacantha</name>
    <name type="common">Prickly pear cactus</name>
    <name type="synonym">Opuntia cardona</name>
    <dbReference type="NCBI Taxonomy" id="393608"/>
    <lineage>
        <taxon>Eukaryota</taxon>
        <taxon>Viridiplantae</taxon>
        <taxon>Streptophyta</taxon>
        <taxon>Embryophyta</taxon>
        <taxon>Tracheophyta</taxon>
        <taxon>Spermatophyta</taxon>
        <taxon>Magnoliopsida</taxon>
        <taxon>eudicotyledons</taxon>
        <taxon>Gunneridae</taxon>
        <taxon>Pentapetalae</taxon>
        <taxon>Caryophyllales</taxon>
        <taxon>Cactineae</taxon>
        <taxon>Cactaceae</taxon>
        <taxon>Opuntioideae</taxon>
        <taxon>Opuntia</taxon>
    </lineage>
</organism>
<dbReference type="SUPFAM" id="SSF55961">
    <property type="entry name" value="Bet v1-like"/>
    <property type="match status" value="1"/>
</dbReference>
<dbReference type="PANTHER" id="PTHR34560">
    <property type="entry name" value="POLYKETIDE CYCLASE/DEHYDRASE/LIPID TRANSPORT SUPERFAMILY PROTEIN"/>
    <property type="match status" value="1"/>
</dbReference>
<dbReference type="EMBL" id="GISG01225259">
    <property type="protein sequence ID" value="MBA4664822.1"/>
    <property type="molecule type" value="Transcribed_RNA"/>
</dbReference>
<accession>A0A7C9ECI4</accession>
<reference evidence="2" key="2">
    <citation type="submission" date="2020-07" db="EMBL/GenBank/DDBJ databases">
        <authorList>
            <person name="Vera ALvarez R."/>
            <person name="Arias-Moreno D.M."/>
            <person name="Jimenez-Jacinto V."/>
            <person name="Jimenez-Bremont J.F."/>
            <person name="Swaminathan K."/>
            <person name="Moose S.P."/>
            <person name="Guerrero-Gonzalez M.L."/>
            <person name="Marino-Ramirez L."/>
            <person name="Landsman D."/>
            <person name="Rodriguez-Kessler M."/>
            <person name="Delgado-Sanchez P."/>
        </authorList>
    </citation>
    <scope>NUCLEOTIDE SEQUENCE</scope>
    <source>
        <tissue evidence="2">Cladode</tissue>
    </source>
</reference>
<sequence length="613" mass="68493">MVKGKIALYRQKLDQTLASPNLTDRKKLKALVKDQIFGSSEDKNKDGIDMVIEKRTAEVANFLEMLGSASENCDTLPDEAHHANWKLKQDNEEFRVMYREGPVGSPFHSLLVEGYIDAPLDVCLCVSWETALYQRWFPEIRIPTFKLVVAKILQKVRIDEQISLVRIKLSWPLSSREAILHYFEFEYLEDDLVVVLLNTIPDVAAIKMETHGFTNEGIHDTGNTVRIDLVGGFALQKVTDNRSYFRTIGNLDIKLDFVPPSLINFISRQLIGTGFRFYQKMVASIAKGDEDFANALNDPLYIRIREAVLSDGKSKRYLDTHGEELTVPTQDLPRKGDVKVIANGHVNGSSHHDKPSDEIEEEDIHETPDIKCETVPGLGDIFKAEDQKALQSGHVSGHPIQCTPATEIQEEIEEIKNTADGCKVNNVRDRKEDIISTDHLQLENLLKKVQLSPEVEHALGTLDKMIAIVREGKLKAQGSDQSSPETEGDKAKKSAVENHMKLGDKLRISTEDVPGSAAHPPKNGYLVGVLRSADSDFQSRVASHVSTSPCQRTPLNYLSRSSPSTGSSPVFVSPMTVEVDGIHESSPIENKKATQRKRWRLCCLHLISGRMVS</sequence>
<dbReference type="InterPro" id="IPR023393">
    <property type="entry name" value="START-like_dom_sf"/>
</dbReference>